<sequence length="52" mass="6048">MNRSGGRVQTPELIMMRIWQKVFNTHHFDHQTASNHGNSKSDHMLSKIVDND</sequence>
<gene>
    <name evidence="2" type="ORF">D9C73_023871</name>
</gene>
<feature type="region of interest" description="Disordered" evidence="1">
    <location>
        <begin position="30"/>
        <end position="52"/>
    </location>
</feature>
<accession>A0A4U5VMS3</accession>
<dbReference type="Proteomes" id="UP000298787">
    <property type="component" value="Chromosome 21"/>
</dbReference>
<keyword evidence="3" id="KW-1185">Reference proteome</keyword>
<proteinExistence type="predicted"/>
<feature type="compositionally biased region" description="Basic and acidic residues" evidence="1">
    <location>
        <begin position="39"/>
        <end position="52"/>
    </location>
</feature>
<dbReference type="AlphaFoldDB" id="A0A4U5VMS3"/>
<organism evidence="2 3">
    <name type="scientific">Collichthys lucidus</name>
    <name type="common">Big head croaker</name>
    <name type="synonym">Sciaena lucida</name>
    <dbReference type="NCBI Taxonomy" id="240159"/>
    <lineage>
        <taxon>Eukaryota</taxon>
        <taxon>Metazoa</taxon>
        <taxon>Chordata</taxon>
        <taxon>Craniata</taxon>
        <taxon>Vertebrata</taxon>
        <taxon>Euteleostomi</taxon>
        <taxon>Actinopterygii</taxon>
        <taxon>Neopterygii</taxon>
        <taxon>Teleostei</taxon>
        <taxon>Neoteleostei</taxon>
        <taxon>Acanthomorphata</taxon>
        <taxon>Eupercaria</taxon>
        <taxon>Sciaenidae</taxon>
        <taxon>Collichthys</taxon>
    </lineage>
</organism>
<evidence type="ECO:0000313" key="2">
    <source>
        <dbReference type="EMBL" id="TKS89743.1"/>
    </source>
</evidence>
<protein>
    <submittedName>
        <fullName evidence="2">Uncharacterized protein</fullName>
    </submittedName>
</protein>
<evidence type="ECO:0000256" key="1">
    <source>
        <dbReference type="SAM" id="MobiDB-lite"/>
    </source>
</evidence>
<dbReference type="EMBL" id="CM014098">
    <property type="protein sequence ID" value="TKS89743.1"/>
    <property type="molecule type" value="Genomic_DNA"/>
</dbReference>
<evidence type="ECO:0000313" key="3">
    <source>
        <dbReference type="Proteomes" id="UP000298787"/>
    </source>
</evidence>
<reference evidence="2 3" key="1">
    <citation type="submission" date="2019-01" db="EMBL/GenBank/DDBJ databases">
        <title>Genome Assembly of Collichthys lucidus.</title>
        <authorList>
            <person name="Cai M."/>
            <person name="Xiao S."/>
        </authorList>
    </citation>
    <scope>NUCLEOTIDE SEQUENCE [LARGE SCALE GENOMIC DNA]</scope>
    <source>
        <strain evidence="2">JT15FE1705JMU</strain>
        <tissue evidence="2">Muscle</tissue>
    </source>
</reference>
<name>A0A4U5VMS3_COLLU</name>